<name>A0AAV4EQI5_9GAST</name>
<keyword evidence="2" id="KW-1185">Reference proteome</keyword>
<dbReference type="Gene3D" id="3.10.129.10">
    <property type="entry name" value="Hotdog Thioesterase"/>
    <property type="match status" value="1"/>
</dbReference>
<comment type="caution">
    <text evidence="1">The sequence shown here is derived from an EMBL/GenBank/DDBJ whole genome shotgun (WGS) entry which is preliminary data.</text>
</comment>
<accession>A0AAV4EQI5</accession>
<dbReference type="SUPFAM" id="SSF54637">
    <property type="entry name" value="Thioesterase/thiol ester dehydrase-isomerase"/>
    <property type="match status" value="1"/>
</dbReference>
<dbReference type="EMBL" id="BMAT01007383">
    <property type="protein sequence ID" value="GFR63092.1"/>
    <property type="molecule type" value="Genomic_DNA"/>
</dbReference>
<evidence type="ECO:0000313" key="2">
    <source>
        <dbReference type="Proteomes" id="UP000762676"/>
    </source>
</evidence>
<sequence length="322" mass="36566">MAKSFSAIKNSVVANSPLKLWNATNFRYEESPHPTVLLRIPGLTHESFDRNWNPKMTSIMQTSSTARVYAFHRVLPAASDKESHDTEERYFLDWPRLTENFYVFASSSEFVMSRALYEKNIRKWPIDMRFTLGNIGNCSVASTSKFYACDGDNNPLLWTNTTQFVTVDKTTRRAARIPDWYLSKYKGKGYMDKGLVVKPFVRPAVTYAHPTVVQWTDTDNYKHTNWASYVCWATDALHAALLLQSPSLPSHYSPYTTTGDSLTSTAKAALHVAPTPGWPPHPGEPNIRSVTRRTRVTGHQQWLQESINVSNHLTYGTNTASY</sequence>
<dbReference type="PANTHER" id="PTHR34487:SF1">
    <property type="entry name" value="ACYL-ACP THIOESTERASE"/>
    <property type="match status" value="1"/>
</dbReference>
<proteinExistence type="predicted"/>
<dbReference type="Proteomes" id="UP000762676">
    <property type="component" value="Unassembled WGS sequence"/>
</dbReference>
<protein>
    <submittedName>
        <fullName evidence="1">Uncharacterized protein</fullName>
    </submittedName>
</protein>
<reference evidence="1 2" key="1">
    <citation type="journal article" date="2021" name="Elife">
        <title>Chloroplast acquisition without the gene transfer in kleptoplastic sea slugs, Plakobranchus ocellatus.</title>
        <authorList>
            <person name="Maeda T."/>
            <person name="Takahashi S."/>
            <person name="Yoshida T."/>
            <person name="Shimamura S."/>
            <person name="Takaki Y."/>
            <person name="Nagai Y."/>
            <person name="Toyoda A."/>
            <person name="Suzuki Y."/>
            <person name="Arimoto A."/>
            <person name="Ishii H."/>
            <person name="Satoh N."/>
            <person name="Nishiyama T."/>
            <person name="Hasebe M."/>
            <person name="Maruyama T."/>
            <person name="Minagawa J."/>
            <person name="Obokata J."/>
            <person name="Shigenobu S."/>
        </authorList>
    </citation>
    <scope>NUCLEOTIDE SEQUENCE [LARGE SCALE GENOMIC DNA]</scope>
</reference>
<gene>
    <name evidence="1" type="ORF">ElyMa_003595200</name>
</gene>
<dbReference type="PANTHER" id="PTHR34487">
    <property type="entry name" value="ACYL-ACP THIOESTERASE"/>
    <property type="match status" value="1"/>
</dbReference>
<organism evidence="1 2">
    <name type="scientific">Elysia marginata</name>
    <dbReference type="NCBI Taxonomy" id="1093978"/>
    <lineage>
        <taxon>Eukaryota</taxon>
        <taxon>Metazoa</taxon>
        <taxon>Spiralia</taxon>
        <taxon>Lophotrochozoa</taxon>
        <taxon>Mollusca</taxon>
        <taxon>Gastropoda</taxon>
        <taxon>Heterobranchia</taxon>
        <taxon>Euthyneura</taxon>
        <taxon>Panpulmonata</taxon>
        <taxon>Sacoglossa</taxon>
        <taxon>Placobranchoidea</taxon>
        <taxon>Plakobranchidae</taxon>
        <taxon>Elysia</taxon>
    </lineage>
</organism>
<dbReference type="InterPro" id="IPR029069">
    <property type="entry name" value="HotDog_dom_sf"/>
</dbReference>
<dbReference type="AlphaFoldDB" id="A0AAV4EQI5"/>
<evidence type="ECO:0000313" key="1">
    <source>
        <dbReference type="EMBL" id="GFR63092.1"/>
    </source>
</evidence>